<dbReference type="InterPro" id="IPR050197">
    <property type="entry name" value="Aldolase_class_II_sugar_metab"/>
</dbReference>
<proteinExistence type="predicted"/>
<comment type="caution">
    <text evidence="4">The sequence shown here is derived from an EMBL/GenBank/DDBJ whole genome shotgun (WGS) entry which is preliminary data.</text>
</comment>
<evidence type="ECO:0000256" key="1">
    <source>
        <dbReference type="ARBA" id="ARBA00022723"/>
    </source>
</evidence>
<protein>
    <submittedName>
        <fullName evidence="4">Aldolase</fullName>
    </submittedName>
</protein>
<dbReference type="GO" id="GO:0005829">
    <property type="term" value="C:cytosol"/>
    <property type="evidence" value="ECO:0007669"/>
    <property type="project" value="TreeGrafter"/>
</dbReference>
<dbReference type="GO" id="GO:0016832">
    <property type="term" value="F:aldehyde-lyase activity"/>
    <property type="evidence" value="ECO:0007669"/>
    <property type="project" value="TreeGrafter"/>
</dbReference>
<evidence type="ECO:0000256" key="2">
    <source>
        <dbReference type="ARBA" id="ARBA00023239"/>
    </source>
</evidence>
<evidence type="ECO:0000313" key="4">
    <source>
        <dbReference type="EMBL" id="KGM95317.1"/>
    </source>
</evidence>
<dbReference type="EMBL" id="JENJ01000042">
    <property type="protein sequence ID" value="KGM95317.1"/>
    <property type="molecule type" value="Genomic_DNA"/>
</dbReference>
<dbReference type="Proteomes" id="UP000030012">
    <property type="component" value="Unassembled WGS sequence"/>
</dbReference>
<dbReference type="PANTHER" id="PTHR22789:SF0">
    <property type="entry name" value="3-OXO-TETRONATE 4-PHOSPHATE DECARBOXYLASE-RELATED"/>
    <property type="match status" value="1"/>
</dbReference>
<dbReference type="InterPro" id="IPR001303">
    <property type="entry name" value="Aldolase_II/adducin_N"/>
</dbReference>
<dbReference type="AlphaFoldDB" id="A0A0A0I3E9"/>
<evidence type="ECO:0000313" key="5">
    <source>
        <dbReference type="Proteomes" id="UP000030012"/>
    </source>
</evidence>
<name>A0A0A0I3E9_CLONO</name>
<organism evidence="4 5">
    <name type="scientific">Clostridium novyi A str. 4552</name>
    <dbReference type="NCBI Taxonomy" id="1444289"/>
    <lineage>
        <taxon>Bacteria</taxon>
        <taxon>Bacillati</taxon>
        <taxon>Bacillota</taxon>
        <taxon>Clostridia</taxon>
        <taxon>Eubacteriales</taxon>
        <taxon>Clostridiaceae</taxon>
        <taxon>Clostridium</taxon>
    </lineage>
</organism>
<dbReference type="OrthoDB" id="9794581at2"/>
<dbReference type="SUPFAM" id="SSF53639">
    <property type="entry name" value="AraD/HMP-PK domain-like"/>
    <property type="match status" value="1"/>
</dbReference>
<keyword evidence="1" id="KW-0479">Metal-binding</keyword>
<dbReference type="RefSeq" id="WP_039255777.1">
    <property type="nucleotide sequence ID" value="NZ_JENJ01000042.1"/>
</dbReference>
<dbReference type="GO" id="GO:0019323">
    <property type="term" value="P:pentose catabolic process"/>
    <property type="evidence" value="ECO:0007669"/>
    <property type="project" value="TreeGrafter"/>
</dbReference>
<feature type="domain" description="Class II aldolase/adducin N-terminal" evidence="3">
    <location>
        <begin position="9"/>
        <end position="186"/>
    </location>
</feature>
<reference evidence="4 5" key="1">
    <citation type="submission" date="2014-01" db="EMBL/GenBank/DDBJ databases">
        <title>Plasmidome dynamics in the species complex Clostridium novyi sensu lato converts strains of independent lineages into distinctly different pathogens.</title>
        <authorList>
            <person name="Skarin H."/>
            <person name="Segerman B."/>
        </authorList>
    </citation>
    <scope>NUCLEOTIDE SEQUENCE [LARGE SCALE GENOMIC DNA]</scope>
    <source>
        <strain evidence="4 5">4552</strain>
    </source>
</reference>
<dbReference type="InterPro" id="IPR036409">
    <property type="entry name" value="Aldolase_II/adducin_N_sf"/>
</dbReference>
<accession>A0A0A0I3E9</accession>
<dbReference type="Pfam" id="PF00596">
    <property type="entry name" value="Aldolase_II"/>
    <property type="match status" value="1"/>
</dbReference>
<dbReference type="SMART" id="SM01007">
    <property type="entry name" value="Aldolase_II"/>
    <property type="match status" value="1"/>
</dbReference>
<dbReference type="GO" id="GO:0046872">
    <property type="term" value="F:metal ion binding"/>
    <property type="evidence" value="ECO:0007669"/>
    <property type="project" value="UniProtKB-KW"/>
</dbReference>
<dbReference type="PANTHER" id="PTHR22789">
    <property type="entry name" value="FUCULOSE PHOSPHATE ALDOLASE"/>
    <property type="match status" value="1"/>
</dbReference>
<sequence length="216" mass="23799">MLKFQDIRNEIINTGLLMLKSNMTVGTWGNISARIENEKLMAITPSGVDYECIHPEDVVIMDFEGNVVDGDKKPSIEFPMHGTIYKGREDISAIVHTHSEYVTSFAIARKPIPAAAEDMVEIVGGDVRVSDYKLPGDIGLGYAVLHTLQNRNAAILANHGCISIGRSLKEALKTALVVEKSAKAVIYSKILGRTVTLGKDDIDKMREFYLNSYGQE</sequence>
<gene>
    <name evidence="4" type="ORF">Z968_09325</name>
</gene>
<keyword evidence="2" id="KW-0456">Lyase</keyword>
<dbReference type="Gene3D" id="3.40.225.10">
    <property type="entry name" value="Class II aldolase/adducin N-terminal domain"/>
    <property type="match status" value="1"/>
</dbReference>
<evidence type="ECO:0000259" key="3">
    <source>
        <dbReference type="SMART" id="SM01007"/>
    </source>
</evidence>